<name>W7DHB0_9LIST</name>
<keyword evidence="1" id="KW-0472">Membrane</keyword>
<gene>
    <name evidence="2" type="ORF">PRIP_08967</name>
</gene>
<evidence type="ECO:0000313" key="2">
    <source>
        <dbReference type="EMBL" id="EUJ44743.1"/>
    </source>
</evidence>
<evidence type="ECO:0000256" key="1">
    <source>
        <dbReference type="SAM" id="Phobius"/>
    </source>
</evidence>
<sequence length="58" mass="5978">MFGIAISATVYGVITASGNIDLAAMIGLLTNVGFCLPSLIAIIVTVPRDNKAVELVTE</sequence>
<keyword evidence="3" id="KW-1185">Reference proteome</keyword>
<organism evidence="2 3">
    <name type="scientific">Listeria riparia FSL S10-1204</name>
    <dbReference type="NCBI Taxonomy" id="1265816"/>
    <lineage>
        <taxon>Bacteria</taxon>
        <taxon>Bacillati</taxon>
        <taxon>Bacillota</taxon>
        <taxon>Bacilli</taxon>
        <taxon>Bacillales</taxon>
        <taxon>Listeriaceae</taxon>
        <taxon>Listeria</taxon>
    </lineage>
</organism>
<protein>
    <submittedName>
        <fullName evidence="2">Major facilitator family transporter</fullName>
    </submittedName>
</protein>
<comment type="caution">
    <text evidence="2">The sequence shown here is derived from an EMBL/GenBank/DDBJ whole genome shotgun (WGS) entry which is preliminary data.</text>
</comment>
<proteinExistence type="predicted"/>
<dbReference type="EMBL" id="AODL01000010">
    <property type="protein sequence ID" value="EUJ44743.1"/>
    <property type="molecule type" value="Genomic_DNA"/>
</dbReference>
<dbReference type="Proteomes" id="UP000019248">
    <property type="component" value="Unassembled WGS sequence"/>
</dbReference>
<keyword evidence="1" id="KW-1133">Transmembrane helix</keyword>
<dbReference type="PATRIC" id="fig|1265816.5.peg.1773"/>
<accession>W7DHB0</accession>
<evidence type="ECO:0000313" key="3">
    <source>
        <dbReference type="Proteomes" id="UP000019248"/>
    </source>
</evidence>
<reference evidence="2 3" key="1">
    <citation type="journal article" date="2014" name="Int. J. Syst. Evol. Microbiol.">
        <title>Listeria floridensis sp. nov., Listeria aquatica sp. nov., Listeria cornellensis sp. nov., Listeria riparia sp. nov. and Listeria grandensis sp. nov., from agricultural and natural environments.</title>
        <authorList>
            <person name="den Bakker H.C."/>
            <person name="Warchocki S."/>
            <person name="Wright E.M."/>
            <person name="Allred A.F."/>
            <person name="Ahlstrom C."/>
            <person name="Manuel C.S."/>
            <person name="Stasiewicz M.J."/>
            <person name="Burrell A."/>
            <person name="Roof S."/>
            <person name="Strawn L."/>
            <person name="Fortes E.D."/>
            <person name="Nightingale K.K."/>
            <person name="Kephart D."/>
            <person name="Wiedmann M."/>
        </authorList>
    </citation>
    <scope>NUCLEOTIDE SEQUENCE [LARGE SCALE GENOMIC DNA]</scope>
    <source>
        <strain evidence="2 3">FSL S10-1204</strain>
    </source>
</reference>
<keyword evidence="1" id="KW-0812">Transmembrane</keyword>
<feature type="transmembrane region" description="Helical" evidence="1">
    <location>
        <begin position="22"/>
        <end position="46"/>
    </location>
</feature>
<dbReference type="AlphaFoldDB" id="W7DHB0"/>